<keyword evidence="6" id="KW-1185">Reference proteome</keyword>
<dbReference type="PANTHER" id="PTHR43248">
    <property type="entry name" value="2-SUCCINYL-6-HYDROXY-2,4-CYCLOHEXADIENE-1-CARBOXYLATE SYNTHASE"/>
    <property type="match status" value="1"/>
</dbReference>
<reference evidence="5 6" key="1">
    <citation type="journal article" date="2018" name="IMA Fungus">
        <title>IMA Genome-F 9: Draft genome sequence of Annulohypoxylon stygium, Aspergillus mulundensis, Berkeleyomyces basicola (syn. Thielaviopsis basicola), Ceratocystis smalleyi, two Cercospora beticola strains, Coleophoma cylindrospora, Fusarium fracticaudum, Phialophora cf. hyalina, and Morchella septimelata.</title>
        <authorList>
            <person name="Wingfield B.D."/>
            <person name="Bills G.F."/>
            <person name="Dong Y."/>
            <person name="Huang W."/>
            <person name="Nel W.J."/>
            <person name="Swalarsk-Parry B.S."/>
            <person name="Vaghefi N."/>
            <person name="Wilken P.M."/>
            <person name="An Z."/>
            <person name="de Beer Z.W."/>
            <person name="De Vos L."/>
            <person name="Chen L."/>
            <person name="Duong T.A."/>
            <person name="Gao Y."/>
            <person name="Hammerbacher A."/>
            <person name="Kikkert J.R."/>
            <person name="Li Y."/>
            <person name="Li H."/>
            <person name="Li K."/>
            <person name="Li Q."/>
            <person name="Liu X."/>
            <person name="Ma X."/>
            <person name="Naidoo K."/>
            <person name="Pethybridge S.J."/>
            <person name="Sun J."/>
            <person name="Steenkamp E.T."/>
            <person name="van der Nest M.A."/>
            <person name="van Wyk S."/>
            <person name="Wingfield M.J."/>
            <person name="Xiong C."/>
            <person name="Yue Q."/>
            <person name="Zhang X."/>
        </authorList>
    </citation>
    <scope>NUCLEOTIDE SEQUENCE [LARGE SCALE GENOMIC DNA]</scope>
    <source>
        <strain evidence="5 6">BP6252</strain>
    </source>
</reference>
<evidence type="ECO:0000313" key="5">
    <source>
        <dbReference type="EMBL" id="RDW80238.1"/>
    </source>
</evidence>
<evidence type="ECO:0000256" key="2">
    <source>
        <dbReference type="ARBA" id="ARBA00022801"/>
    </source>
</evidence>
<sequence>MTDYRGPVFMNPGGPGGSGVFALRDHGRSLQAIVGKNHDIISWDPRGVGESTPSIDCWSSKQREQLWSIQAPGVIDSHPGVLYDAFSHAVATSQACAAAMPGPNSLLKFVSTASAARDMLEILDKTGWPRLKYWGFSYGTVLGVTFASMYPERVERMVNDGNVDVVDWTSDGHIHFLADADKVMGAFWKFCHLAGPKGCALYESNPEMIEKRFQNVLNDLRMHPVIVAQATNSPDLPELVTYSSLKRLISAALYRPVLLYPKLASVVASLEAGNGRPFMDLVTAYGMRQPFSCSCEIGEDPGDPEGTDDAFAGIMCSDSGIRIESVEKFESYAKYMMEVSKASGAVNVLFEMSCAGWQTRPKWRYNGPFQGNTTHPILFIANIADNVTPLRSARMNARGFNGSVVLVQQSYGHTSLTAPSICTASYIRAYFHDGTVPEPGVECSADIDPFQDLDNIRIMREGGDMEIANALYNLTTSFSIRPFAGRL</sequence>
<feature type="domain" description="AB hydrolase-1" evidence="3">
    <location>
        <begin position="7"/>
        <end position="166"/>
    </location>
</feature>
<dbReference type="Pfam" id="PF00561">
    <property type="entry name" value="Abhydrolase_1"/>
    <property type="match status" value="1"/>
</dbReference>
<dbReference type="PANTHER" id="PTHR43248:SF25">
    <property type="entry name" value="AB HYDROLASE-1 DOMAIN-CONTAINING PROTEIN-RELATED"/>
    <property type="match status" value="1"/>
</dbReference>
<evidence type="ECO:0000259" key="4">
    <source>
        <dbReference type="Pfam" id="PF08386"/>
    </source>
</evidence>
<comment type="caution">
    <text evidence="5">The sequence shown here is derived from an EMBL/GenBank/DDBJ whole genome shotgun (WGS) entry which is preliminary data.</text>
</comment>
<organism evidence="5 6">
    <name type="scientific">Coleophoma cylindrospora</name>
    <dbReference type="NCBI Taxonomy" id="1849047"/>
    <lineage>
        <taxon>Eukaryota</taxon>
        <taxon>Fungi</taxon>
        <taxon>Dikarya</taxon>
        <taxon>Ascomycota</taxon>
        <taxon>Pezizomycotina</taxon>
        <taxon>Leotiomycetes</taxon>
        <taxon>Helotiales</taxon>
        <taxon>Dermateaceae</taxon>
        <taxon>Coleophoma</taxon>
    </lineage>
</organism>
<dbReference type="SUPFAM" id="SSF53474">
    <property type="entry name" value="alpha/beta-Hydrolases"/>
    <property type="match status" value="1"/>
</dbReference>
<keyword evidence="2" id="KW-0378">Hydrolase</keyword>
<dbReference type="Proteomes" id="UP000256645">
    <property type="component" value="Unassembled WGS sequence"/>
</dbReference>
<proteinExistence type="inferred from homology"/>
<dbReference type="STRING" id="1849047.A0A3D8S1V3"/>
<evidence type="ECO:0008006" key="7">
    <source>
        <dbReference type="Google" id="ProtNLM"/>
    </source>
</evidence>
<dbReference type="OrthoDB" id="425534at2759"/>
<protein>
    <recommendedName>
        <fullName evidence="7">Peptidase S33 tripeptidyl aminopeptidase-like C-terminal domain-containing protein</fullName>
    </recommendedName>
</protein>
<dbReference type="EMBL" id="PDLM01000004">
    <property type="protein sequence ID" value="RDW80238.1"/>
    <property type="molecule type" value="Genomic_DNA"/>
</dbReference>
<dbReference type="InterPro" id="IPR013595">
    <property type="entry name" value="Pept_S33_TAP-like_C"/>
</dbReference>
<dbReference type="InterPro" id="IPR029058">
    <property type="entry name" value="AB_hydrolase_fold"/>
</dbReference>
<accession>A0A3D8S1V3</accession>
<feature type="domain" description="Peptidase S33 tripeptidyl aminopeptidase-like C-terminal" evidence="4">
    <location>
        <begin position="351"/>
        <end position="443"/>
    </location>
</feature>
<dbReference type="AlphaFoldDB" id="A0A3D8S1V3"/>
<name>A0A3D8S1V3_9HELO</name>
<evidence type="ECO:0000259" key="3">
    <source>
        <dbReference type="Pfam" id="PF00561"/>
    </source>
</evidence>
<comment type="similarity">
    <text evidence="1">Belongs to the peptidase S33 family.</text>
</comment>
<gene>
    <name evidence="5" type="ORF">BP6252_04876</name>
</gene>
<dbReference type="InterPro" id="IPR051601">
    <property type="entry name" value="Serine_prot/Carboxylest_S33"/>
</dbReference>
<dbReference type="InterPro" id="IPR000073">
    <property type="entry name" value="AB_hydrolase_1"/>
</dbReference>
<evidence type="ECO:0000313" key="6">
    <source>
        <dbReference type="Proteomes" id="UP000256645"/>
    </source>
</evidence>
<evidence type="ECO:0000256" key="1">
    <source>
        <dbReference type="ARBA" id="ARBA00010088"/>
    </source>
</evidence>
<dbReference type="Pfam" id="PF08386">
    <property type="entry name" value="Abhydrolase_4"/>
    <property type="match status" value="1"/>
</dbReference>
<dbReference type="Gene3D" id="3.40.50.1820">
    <property type="entry name" value="alpha/beta hydrolase"/>
    <property type="match status" value="1"/>
</dbReference>
<dbReference type="GO" id="GO:0016787">
    <property type="term" value="F:hydrolase activity"/>
    <property type="evidence" value="ECO:0007669"/>
    <property type="project" value="UniProtKB-KW"/>
</dbReference>